<dbReference type="InterPro" id="IPR024096">
    <property type="entry name" value="NO_sig/Golgi_transp_ligand-bd"/>
</dbReference>
<gene>
    <name evidence="3" type="ORF">EW146_g7311</name>
</gene>
<dbReference type="GO" id="GO:0005802">
    <property type="term" value="C:trans-Golgi network"/>
    <property type="evidence" value="ECO:0007669"/>
    <property type="project" value="TreeGrafter"/>
</dbReference>
<dbReference type="InterPro" id="IPR007194">
    <property type="entry name" value="TRAPP_component"/>
</dbReference>
<dbReference type="EMBL" id="SGPL01000410">
    <property type="protein sequence ID" value="THH12847.1"/>
    <property type="molecule type" value="Genomic_DNA"/>
</dbReference>
<evidence type="ECO:0000313" key="3">
    <source>
        <dbReference type="EMBL" id="THH12847.1"/>
    </source>
</evidence>
<keyword evidence="4" id="KW-1185">Reference proteome</keyword>
<dbReference type="Pfam" id="PF04051">
    <property type="entry name" value="TRAPP"/>
    <property type="match status" value="1"/>
</dbReference>
<dbReference type="CDD" id="cd14944">
    <property type="entry name" value="TRAPPC6A_Trs33"/>
    <property type="match status" value="1"/>
</dbReference>
<dbReference type="PANTHER" id="PTHR12817">
    <property type="entry name" value="TRAFFICKING PROTEIN PARTICLE COMPLEX SUBUNIT 6B"/>
    <property type="match status" value="1"/>
</dbReference>
<comment type="caution">
    <text evidence="3">The sequence shown here is derived from an EMBL/GenBank/DDBJ whole genome shotgun (WGS) entry which is preliminary data.</text>
</comment>
<sequence>MNPLPPSSAPSLSSLADPPPRLMDGPAMDYFLIELVQTLRQSSIVAAARARKVEEEMISSGLIPAPPPAPPTHKIKKEVLRESMGSTVSQTQGVPGKVPADEDEEGVRARLEAIGLHVGANITERLCHDRPIFSDTLDAIKFICKDLWAVCWDKQVDNLRTNHRGVYVLQDNTFKPVSRVSSWESRADATRRAKLVSDVTYTTGISIAEPTLYGSLGSREQSFPK</sequence>
<proteinExistence type="inferred from homology"/>
<evidence type="ECO:0000313" key="4">
    <source>
        <dbReference type="Proteomes" id="UP000310158"/>
    </source>
</evidence>
<evidence type="ECO:0000256" key="2">
    <source>
        <dbReference type="SAM" id="MobiDB-lite"/>
    </source>
</evidence>
<dbReference type="GO" id="GO:0005801">
    <property type="term" value="C:cis-Golgi network"/>
    <property type="evidence" value="ECO:0007669"/>
    <property type="project" value="TreeGrafter"/>
</dbReference>
<dbReference type="GO" id="GO:0030008">
    <property type="term" value="C:TRAPP complex"/>
    <property type="evidence" value="ECO:0007669"/>
    <property type="project" value="TreeGrafter"/>
</dbReference>
<dbReference type="Proteomes" id="UP000310158">
    <property type="component" value="Unassembled WGS sequence"/>
</dbReference>
<comment type="similarity">
    <text evidence="1">Belongs to the TRAPP small subunits family. BET3 subfamily.</text>
</comment>
<dbReference type="PANTHER" id="PTHR12817:SF0">
    <property type="entry name" value="GEO08327P1"/>
    <property type="match status" value="1"/>
</dbReference>
<dbReference type="OrthoDB" id="941624at2759"/>
<dbReference type="SUPFAM" id="SSF111126">
    <property type="entry name" value="Ligand-binding domain in the NO signalling and Golgi transport"/>
    <property type="match status" value="1"/>
</dbReference>
<dbReference type="GO" id="GO:0006888">
    <property type="term" value="P:endoplasmic reticulum to Golgi vesicle-mediated transport"/>
    <property type="evidence" value="ECO:0007669"/>
    <property type="project" value="TreeGrafter"/>
</dbReference>
<reference evidence="3 4" key="1">
    <citation type="submission" date="2019-02" db="EMBL/GenBank/DDBJ databases">
        <title>Genome sequencing of the rare red list fungi Bondarzewia mesenterica.</title>
        <authorList>
            <person name="Buettner E."/>
            <person name="Kellner H."/>
        </authorList>
    </citation>
    <scope>NUCLEOTIDE SEQUENCE [LARGE SCALE GENOMIC DNA]</scope>
    <source>
        <strain evidence="3 4">DSM 108281</strain>
    </source>
</reference>
<organism evidence="3 4">
    <name type="scientific">Bondarzewia mesenterica</name>
    <dbReference type="NCBI Taxonomy" id="1095465"/>
    <lineage>
        <taxon>Eukaryota</taxon>
        <taxon>Fungi</taxon>
        <taxon>Dikarya</taxon>
        <taxon>Basidiomycota</taxon>
        <taxon>Agaricomycotina</taxon>
        <taxon>Agaricomycetes</taxon>
        <taxon>Russulales</taxon>
        <taxon>Bondarzewiaceae</taxon>
        <taxon>Bondarzewia</taxon>
    </lineage>
</organism>
<evidence type="ECO:0000256" key="1">
    <source>
        <dbReference type="ARBA" id="ARBA00006218"/>
    </source>
</evidence>
<feature type="region of interest" description="Disordered" evidence="2">
    <location>
        <begin position="1"/>
        <end position="20"/>
    </location>
</feature>
<dbReference type="InterPro" id="IPR037992">
    <property type="entry name" value="TRAPPC6/Trs33"/>
</dbReference>
<name>A0A4S4LLP0_9AGAM</name>
<dbReference type="AlphaFoldDB" id="A0A4S4LLP0"/>
<protein>
    <recommendedName>
        <fullName evidence="5">Trafficking protein particle complex subunit 6B</fullName>
    </recommendedName>
</protein>
<dbReference type="Gene3D" id="3.30.1380.20">
    <property type="entry name" value="Trafficking protein particle complex subunit 3"/>
    <property type="match status" value="1"/>
</dbReference>
<accession>A0A4S4LLP0</accession>
<evidence type="ECO:0008006" key="5">
    <source>
        <dbReference type="Google" id="ProtNLM"/>
    </source>
</evidence>